<dbReference type="Gene3D" id="3.30.70.1180">
    <property type="entry name" value="Vacuolar atp synthase subunit c, domain 1"/>
    <property type="match status" value="1"/>
</dbReference>
<dbReference type="Pfam" id="PF03223">
    <property type="entry name" value="V-ATPase_C"/>
    <property type="match status" value="1"/>
</dbReference>
<comment type="function">
    <text evidence="6">Subunit of the V1 complex of vacuolar(H+)-ATPase (V-ATPase), a multisubunit enzyme composed of a peripheral complex (V1) that hydrolyzes ATP and a membrane integral complex (V0) that translocates protons. V-ATPase is responsible for acidifying and maintaining the pH of intracellular compartments and in some cell types, is targeted to the plasma membrane, where it is responsible for acidifying the extracellular environment. Subunit C is necessary for the assembly of the catalytic sector of the enzyme and is likely to have a specific function in its catalytic activity.</text>
</comment>
<dbReference type="OMA" id="VMIWIHV"/>
<dbReference type="InParanoid" id="A0A168MBM5"/>
<evidence type="ECO:0000256" key="2">
    <source>
        <dbReference type="ARBA" id="ARBA00022448"/>
    </source>
</evidence>
<dbReference type="STRING" id="4829.A0A168MBM5"/>
<dbReference type="FunFam" id="3.30.70.100:FF:000002">
    <property type="entry name" value="V-type proton ATPase subunit C"/>
    <property type="match status" value="1"/>
</dbReference>
<evidence type="ECO:0000313" key="7">
    <source>
        <dbReference type="EMBL" id="SAL98250.1"/>
    </source>
</evidence>
<dbReference type="Gene3D" id="1.20.1460.10">
    <property type="entry name" value="subunit c (vma5p) of the yeast v-atpase, domain 2"/>
    <property type="match status" value="1"/>
</dbReference>
<dbReference type="OrthoDB" id="6605928at2759"/>
<dbReference type="InterPro" id="IPR004907">
    <property type="entry name" value="ATPase_V1-cplx_csu"/>
</dbReference>
<dbReference type="GO" id="GO:0046961">
    <property type="term" value="F:proton-transporting ATPase activity, rotational mechanism"/>
    <property type="evidence" value="ECO:0007669"/>
    <property type="project" value="InterPro"/>
</dbReference>
<comment type="similarity">
    <text evidence="1 6">Belongs to the V-ATPase C subunit family.</text>
</comment>
<reference evidence="7" key="1">
    <citation type="submission" date="2016-04" db="EMBL/GenBank/DDBJ databases">
        <authorList>
            <person name="Evans L.H."/>
            <person name="Alamgir A."/>
            <person name="Owens N."/>
            <person name="Weber N.D."/>
            <person name="Virtaneva K."/>
            <person name="Barbian K."/>
            <person name="Babar A."/>
            <person name="Rosenke K."/>
        </authorList>
    </citation>
    <scope>NUCLEOTIDE SEQUENCE [LARGE SCALE GENOMIC DNA]</scope>
    <source>
        <strain evidence="7">CBS 101.48</strain>
    </source>
</reference>
<dbReference type="AlphaFoldDB" id="A0A168MBM5"/>
<dbReference type="PANTHER" id="PTHR10137">
    <property type="entry name" value="V-TYPE PROTON ATPASE SUBUNIT C"/>
    <property type="match status" value="1"/>
</dbReference>
<dbReference type="EMBL" id="LT552062">
    <property type="protein sequence ID" value="SAL98250.1"/>
    <property type="molecule type" value="Genomic_DNA"/>
</dbReference>
<evidence type="ECO:0000313" key="8">
    <source>
        <dbReference type="Proteomes" id="UP000078561"/>
    </source>
</evidence>
<dbReference type="InterPro" id="IPR036132">
    <property type="entry name" value="Vac_ATP_synth_c_sf"/>
</dbReference>
<dbReference type="GO" id="GO:0000221">
    <property type="term" value="C:vacuolar proton-transporting V-type ATPase, V1 domain"/>
    <property type="evidence" value="ECO:0007669"/>
    <property type="project" value="TreeGrafter"/>
</dbReference>
<keyword evidence="3 6" id="KW-0375">Hydrogen ion transport</keyword>
<keyword evidence="4 6" id="KW-0406">Ion transport</keyword>
<dbReference type="Proteomes" id="UP000078561">
    <property type="component" value="Unassembled WGS sequence"/>
</dbReference>
<organism evidence="7">
    <name type="scientific">Absidia glauca</name>
    <name type="common">Pin mould</name>
    <dbReference type="NCBI Taxonomy" id="4829"/>
    <lineage>
        <taxon>Eukaryota</taxon>
        <taxon>Fungi</taxon>
        <taxon>Fungi incertae sedis</taxon>
        <taxon>Mucoromycota</taxon>
        <taxon>Mucoromycotina</taxon>
        <taxon>Mucoromycetes</taxon>
        <taxon>Mucorales</taxon>
        <taxon>Cunninghamellaceae</taxon>
        <taxon>Absidia</taxon>
    </lineage>
</organism>
<evidence type="ECO:0000256" key="5">
    <source>
        <dbReference type="ARBA" id="ARBA00053565"/>
    </source>
</evidence>
<dbReference type="PANTHER" id="PTHR10137:SF0">
    <property type="entry name" value="V-TYPE PROTON ATPASE SUBUNIT C"/>
    <property type="match status" value="1"/>
</dbReference>
<keyword evidence="2 6" id="KW-0813">Transport</keyword>
<proteinExistence type="inferred from homology"/>
<dbReference type="FunCoup" id="A0A168MBM5">
    <property type="interactions" value="183"/>
</dbReference>
<gene>
    <name evidence="7" type="primary">ABSGL_03779.1 scaffold 4673</name>
</gene>
<keyword evidence="8" id="KW-1185">Reference proteome</keyword>
<evidence type="ECO:0000256" key="6">
    <source>
        <dbReference type="RuleBase" id="RU364010"/>
    </source>
</evidence>
<dbReference type="Gene3D" id="3.30.70.100">
    <property type="match status" value="1"/>
</dbReference>
<comment type="function">
    <text evidence="5">Subunit of the V1 complex of vacuolar(H+)-ATPase (V-ATPase), a multisubunit enzyme composed of a peripheral complex (V1) that hydrolyzes ATP and a membrane integral complex (V0) that translocates protons. V-ATPase is responsible for acidifying and maintaining the pH of intracellular compartments. Subunit C is necessary for the assembly of the catalytic sector of the enzyme and is likely to have a specific function in its catalytic activity. Reversibly leaves the enzyme after glucose depletion, causing the catalytic subcomplex V1 to detach from the V0 section.</text>
</comment>
<evidence type="ECO:0000256" key="3">
    <source>
        <dbReference type="ARBA" id="ARBA00022781"/>
    </source>
</evidence>
<comment type="subunit">
    <text evidence="6">V-ATPase is a heteromultimeric enzyme composed of a peripheral catalytic V1 complex (components A to H) attached to an integral membrane V0 proton pore complex.</text>
</comment>
<dbReference type="SUPFAM" id="SSF118203">
    <property type="entry name" value="Vacuolar ATP synthase subunit C"/>
    <property type="match status" value="1"/>
</dbReference>
<name>A0A168MBM5_ABSGL</name>
<protein>
    <recommendedName>
        <fullName evidence="6">V-type proton ATPase subunit C</fullName>
    </recommendedName>
</protein>
<evidence type="ECO:0000256" key="1">
    <source>
        <dbReference type="ARBA" id="ARBA00006138"/>
    </source>
</evidence>
<evidence type="ECO:0000256" key="4">
    <source>
        <dbReference type="ARBA" id="ARBA00023065"/>
    </source>
</evidence>
<accession>A0A168MBM5</accession>
<sequence length="386" mass="44123">MKYTFISVPALGNKQNTFLNIKAKLTEYAETNAFPIPEFKIGTLDALVLLSDDLVKYDTVFEQSVNKVADIVRNFTSGTNGARDQMLLVNEKSIDQYIRGFQWNTMKYRTDKSLQETMGTLNQEVNAIDAIMKAKLNTYTQNKNALQTLQRKQTGNLSVKNLNGIVKKQHCVLNSEYLTTLIVAVPKALYKQWNGKYETLTSMIVPRSSIKVAEDDEFGLFTVTLFQRVVDEFTHKAREERFIVRDFKYDEDALEQQQDELNQVSSVEIEQQAELVRLARINFGELFASWVHLKALRVFVESVLRYGLPPDFTSVTIAAQPKFEKKVDETLLAQYGRLGGIHGLASKSSSNQQQNDEILDHDLQSVNDSSYRPYVQFDLHFDVERA</sequence>
<dbReference type="CDD" id="cd14785">
    <property type="entry name" value="V-ATPase_C"/>
    <property type="match status" value="1"/>
</dbReference>